<proteinExistence type="predicted"/>
<dbReference type="Pfam" id="PF03869">
    <property type="entry name" value="Arc"/>
    <property type="match status" value="1"/>
</dbReference>
<dbReference type="InterPro" id="IPR013321">
    <property type="entry name" value="Arc_rbn_hlx_hlx"/>
</dbReference>
<comment type="caution">
    <text evidence="3">The sequence shown here is derived from an EMBL/GenBank/DDBJ whole genome shotgun (WGS) entry which is preliminary data.</text>
</comment>
<dbReference type="GO" id="GO:0006355">
    <property type="term" value="P:regulation of DNA-templated transcription"/>
    <property type="evidence" value="ECO:0007669"/>
    <property type="project" value="InterPro"/>
</dbReference>
<evidence type="ECO:0000259" key="2">
    <source>
        <dbReference type="Pfam" id="PF03869"/>
    </source>
</evidence>
<dbReference type="Gene3D" id="1.10.1220.10">
    <property type="entry name" value="Met repressor-like"/>
    <property type="match status" value="1"/>
</dbReference>
<reference evidence="3 4" key="1">
    <citation type="submission" date="2018-05" db="EMBL/GenBank/DDBJ databases">
        <title>The draft genome of strain NS-104.</title>
        <authorList>
            <person name="Hang P."/>
            <person name="Jiang J."/>
        </authorList>
    </citation>
    <scope>NUCLEOTIDE SEQUENCE [LARGE SCALE GENOMIC DNA]</scope>
    <source>
        <strain evidence="3 4">NS-104</strain>
    </source>
</reference>
<evidence type="ECO:0000313" key="3">
    <source>
        <dbReference type="EMBL" id="PWE56087.1"/>
    </source>
</evidence>
<accession>A0A2U2DS14</accession>
<gene>
    <name evidence="3" type="ORF">DEM27_11655</name>
</gene>
<organism evidence="3 4">
    <name type="scientific">Metarhizobium album</name>
    <dbReference type="NCBI Taxonomy" id="2182425"/>
    <lineage>
        <taxon>Bacteria</taxon>
        <taxon>Pseudomonadati</taxon>
        <taxon>Pseudomonadota</taxon>
        <taxon>Alphaproteobacteria</taxon>
        <taxon>Hyphomicrobiales</taxon>
        <taxon>Rhizobiaceae</taxon>
        <taxon>Metarhizobium</taxon>
    </lineage>
</organism>
<feature type="coiled-coil region" evidence="1">
    <location>
        <begin position="155"/>
        <end position="182"/>
    </location>
</feature>
<name>A0A2U2DS14_9HYPH</name>
<dbReference type="OrthoDB" id="7029768at2"/>
<dbReference type="SUPFAM" id="SSF47598">
    <property type="entry name" value="Ribbon-helix-helix"/>
    <property type="match status" value="1"/>
</dbReference>
<feature type="domain" description="Arc-like DNA binding" evidence="2">
    <location>
        <begin position="116"/>
        <end position="150"/>
    </location>
</feature>
<evidence type="ECO:0000313" key="4">
    <source>
        <dbReference type="Proteomes" id="UP000245252"/>
    </source>
</evidence>
<dbReference type="GO" id="GO:0003677">
    <property type="term" value="F:DNA binding"/>
    <property type="evidence" value="ECO:0007669"/>
    <property type="project" value="InterPro"/>
</dbReference>
<dbReference type="EMBL" id="QFBC01000004">
    <property type="protein sequence ID" value="PWE56087.1"/>
    <property type="molecule type" value="Genomic_DNA"/>
</dbReference>
<keyword evidence="4" id="KW-1185">Reference proteome</keyword>
<sequence>MLFKRRLRPSSSISGRPAPSLYCPSHIIIPVSKSLACVLTAASGHSDSLPRVVSWASHGDGPARRHARKRGDPFEYTIFAKIALIGNGDGPVSVGKAPFTACNGMSMSKNEYYLRLRIPETMRRDLMKSATLNNRSMTAEILTRLQNSFETGNRFEAADDSMQEMRDRISCLEEQFRHYLATTNEQYPSRKTLRIAGE</sequence>
<dbReference type="AlphaFoldDB" id="A0A2U2DS14"/>
<dbReference type="InterPro" id="IPR005569">
    <property type="entry name" value="Arc_DNA-bd_dom"/>
</dbReference>
<dbReference type="InterPro" id="IPR010985">
    <property type="entry name" value="Ribbon_hlx_hlx"/>
</dbReference>
<evidence type="ECO:0000256" key="1">
    <source>
        <dbReference type="SAM" id="Coils"/>
    </source>
</evidence>
<keyword evidence="1" id="KW-0175">Coiled coil</keyword>
<protein>
    <recommendedName>
        <fullName evidence="2">Arc-like DNA binding domain-containing protein</fullName>
    </recommendedName>
</protein>
<dbReference type="Proteomes" id="UP000245252">
    <property type="component" value="Unassembled WGS sequence"/>
</dbReference>